<evidence type="ECO:0000256" key="8">
    <source>
        <dbReference type="SAM" id="MobiDB-lite"/>
    </source>
</evidence>
<comment type="similarity">
    <text evidence="2">Belongs to the Tim17/Tim22/Tim23 family.</text>
</comment>
<comment type="subcellular location">
    <subcellularLocation>
        <location evidence="1">Mitochondrion inner membrane</location>
        <topology evidence="1">Multi-pass membrane protein</topology>
    </subcellularLocation>
</comment>
<evidence type="ECO:0000313" key="11">
    <source>
        <dbReference type="Proteomes" id="UP001165190"/>
    </source>
</evidence>
<feature type="region of interest" description="Disordered" evidence="8">
    <location>
        <begin position="1"/>
        <end position="24"/>
    </location>
</feature>
<accession>A0A9W7HWX1</accession>
<gene>
    <name evidence="10" type="ORF">HRI_002156400</name>
</gene>
<dbReference type="GO" id="GO:0030943">
    <property type="term" value="F:mitochondrion targeting sequence binding"/>
    <property type="evidence" value="ECO:0007669"/>
    <property type="project" value="TreeGrafter"/>
</dbReference>
<evidence type="ECO:0000256" key="6">
    <source>
        <dbReference type="ARBA" id="ARBA00023128"/>
    </source>
</evidence>
<evidence type="ECO:0000256" key="7">
    <source>
        <dbReference type="ARBA" id="ARBA00023136"/>
    </source>
</evidence>
<dbReference type="PANTHER" id="PTHR14110">
    <property type="entry name" value="MITOCHONDRIAL IMPORT INNER MEMBRANE TRANSLOCASE SUBUNIT TIM22"/>
    <property type="match status" value="1"/>
</dbReference>
<reference evidence="10" key="1">
    <citation type="submission" date="2023-05" db="EMBL/GenBank/DDBJ databases">
        <title>Genome and transcriptome analyses reveal genes involved in the formation of fine ridges on petal epidermal cells in Hibiscus trionum.</title>
        <authorList>
            <person name="Koshimizu S."/>
            <person name="Masuda S."/>
            <person name="Ishii T."/>
            <person name="Shirasu K."/>
            <person name="Hoshino A."/>
            <person name="Arita M."/>
        </authorList>
    </citation>
    <scope>NUCLEOTIDE SEQUENCE</scope>
    <source>
        <strain evidence="10">Hamamatsu line</strain>
    </source>
</reference>
<evidence type="ECO:0000256" key="5">
    <source>
        <dbReference type="ARBA" id="ARBA00022989"/>
    </source>
</evidence>
<dbReference type="EMBL" id="BSYR01000020">
    <property type="protein sequence ID" value="GMI84871.1"/>
    <property type="molecule type" value="Genomic_DNA"/>
</dbReference>
<dbReference type="PANTHER" id="PTHR14110:SF0">
    <property type="entry name" value="MITOCHONDRIAL IMPORT INNER MEMBRANE TRANSLOCASE SUBUNIT TIM22"/>
    <property type="match status" value="1"/>
</dbReference>
<dbReference type="GO" id="GO:0042721">
    <property type="term" value="C:TIM22 mitochondrial import inner membrane insertion complex"/>
    <property type="evidence" value="ECO:0007669"/>
    <property type="project" value="InterPro"/>
</dbReference>
<name>A0A9W7HWX1_HIBTR</name>
<evidence type="ECO:0000256" key="2">
    <source>
        <dbReference type="ARBA" id="ARBA00008444"/>
    </source>
</evidence>
<evidence type="ECO:0000256" key="9">
    <source>
        <dbReference type="SAM" id="Phobius"/>
    </source>
</evidence>
<evidence type="ECO:0000256" key="1">
    <source>
        <dbReference type="ARBA" id="ARBA00004448"/>
    </source>
</evidence>
<keyword evidence="7 9" id="KW-0472">Membrane</keyword>
<keyword evidence="11" id="KW-1185">Reference proteome</keyword>
<sequence length="138" mass="14738">MAASTSENDLKTQIPSSNEAEQPQIQAIRMPSMEEIRAQDVWNNCAVRSAASGVMGGGLGFMMGMFLGALDNPIMQEQMSGRQQLIYNLKQMGTRSWSSAKTFAGKATLITIGGLVAGAVVGSAVENWLSIMFLSFLG</sequence>
<dbReference type="InterPro" id="IPR039175">
    <property type="entry name" value="TIM22"/>
</dbReference>
<keyword evidence="6" id="KW-0496">Mitochondrion</keyword>
<protein>
    <recommendedName>
        <fullName evidence="12">Mitochondrial import inner membrane translocase subunit TIM22</fullName>
    </recommendedName>
</protein>
<dbReference type="Proteomes" id="UP001165190">
    <property type="component" value="Unassembled WGS sequence"/>
</dbReference>
<evidence type="ECO:0000256" key="4">
    <source>
        <dbReference type="ARBA" id="ARBA00022792"/>
    </source>
</evidence>
<evidence type="ECO:0000256" key="3">
    <source>
        <dbReference type="ARBA" id="ARBA00022692"/>
    </source>
</evidence>
<feature type="transmembrane region" description="Helical" evidence="9">
    <location>
        <begin position="50"/>
        <end position="70"/>
    </location>
</feature>
<keyword evidence="5 9" id="KW-1133">Transmembrane helix</keyword>
<proteinExistence type="inferred from homology"/>
<evidence type="ECO:0000313" key="10">
    <source>
        <dbReference type="EMBL" id="GMI84871.1"/>
    </source>
</evidence>
<dbReference type="GO" id="GO:0008320">
    <property type="term" value="F:protein transmembrane transporter activity"/>
    <property type="evidence" value="ECO:0007669"/>
    <property type="project" value="TreeGrafter"/>
</dbReference>
<keyword evidence="4" id="KW-0999">Mitochondrion inner membrane</keyword>
<organism evidence="10 11">
    <name type="scientific">Hibiscus trionum</name>
    <name type="common">Flower of an hour</name>
    <dbReference type="NCBI Taxonomy" id="183268"/>
    <lineage>
        <taxon>Eukaryota</taxon>
        <taxon>Viridiplantae</taxon>
        <taxon>Streptophyta</taxon>
        <taxon>Embryophyta</taxon>
        <taxon>Tracheophyta</taxon>
        <taxon>Spermatophyta</taxon>
        <taxon>Magnoliopsida</taxon>
        <taxon>eudicotyledons</taxon>
        <taxon>Gunneridae</taxon>
        <taxon>Pentapetalae</taxon>
        <taxon>rosids</taxon>
        <taxon>malvids</taxon>
        <taxon>Malvales</taxon>
        <taxon>Malvaceae</taxon>
        <taxon>Malvoideae</taxon>
        <taxon>Hibiscus</taxon>
    </lineage>
</organism>
<evidence type="ECO:0008006" key="12">
    <source>
        <dbReference type="Google" id="ProtNLM"/>
    </source>
</evidence>
<feature type="transmembrane region" description="Helical" evidence="9">
    <location>
        <begin position="103"/>
        <end position="125"/>
    </location>
</feature>
<comment type="caution">
    <text evidence="10">The sequence shown here is derived from an EMBL/GenBank/DDBJ whole genome shotgun (WGS) entry which is preliminary data.</text>
</comment>
<dbReference type="GO" id="GO:0045039">
    <property type="term" value="P:protein insertion into mitochondrial inner membrane"/>
    <property type="evidence" value="ECO:0007669"/>
    <property type="project" value="InterPro"/>
</dbReference>
<dbReference type="OrthoDB" id="75343at2759"/>
<dbReference type="AlphaFoldDB" id="A0A9W7HWX1"/>
<keyword evidence="3 9" id="KW-0812">Transmembrane</keyword>